<evidence type="ECO:0000313" key="2">
    <source>
        <dbReference type="Proteomes" id="UP000284706"/>
    </source>
</evidence>
<accession>A0A409W085</accession>
<dbReference type="AlphaFoldDB" id="A0A409W085"/>
<dbReference type="STRING" id="231916.A0A409W085"/>
<keyword evidence="2" id="KW-1185">Reference proteome</keyword>
<dbReference type="InParanoid" id="A0A409W085"/>
<sequence length="492" mass="55774">MDMNPFLQHDLALALMRTCLQEQPVIIPPSPADPRHGLCLVSSLWRDVIVFNSEFWQSYSFWPVHFSNPHQQLAIFRSFILRSGGRPLEFKFLLSIPGLEAIFSRLPINLRIFGAGKISIVNTIIAPYSNRIKSLHCTLIGLENAHFFLDLPVGSFSQLEYVNVTFIDPRRPNSPPRFTLNQRLRFTPFQSTPNLREVICGMFSDVNILDLKLPLRELTLLNMETTPLPLNAFVPIARLCQQSLIEGHFYLKFDVGSKHFGSNLIGHPIILGCIEVLSFRLVNANWYPEFITTLRLEKLKSLQIMRCERTAPFNWDIPLYTSFISGSSGSLLSLRLQVFPYKGQEVVHLHTSACHQRPSQEELFGFFASMPKVKSLSLPTDIHLHGGILEKVATGELLPQLTDVEFASNRGLALIFDAFRDRSDFHYWHSPSTSASSPLSRISSVTLSIPSTSADAEDSLEAKAESLRLVKGFRLRYIRTCDSCARHCRLFV</sequence>
<organism evidence="1 2">
    <name type="scientific">Gymnopilus dilepis</name>
    <dbReference type="NCBI Taxonomy" id="231916"/>
    <lineage>
        <taxon>Eukaryota</taxon>
        <taxon>Fungi</taxon>
        <taxon>Dikarya</taxon>
        <taxon>Basidiomycota</taxon>
        <taxon>Agaricomycotina</taxon>
        <taxon>Agaricomycetes</taxon>
        <taxon>Agaricomycetidae</taxon>
        <taxon>Agaricales</taxon>
        <taxon>Agaricineae</taxon>
        <taxon>Hymenogastraceae</taxon>
        <taxon>Gymnopilus</taxon>
    </lineage>
</organism>
<comment type="caution">
    <text evidence="1">The sequence shown here is derived from an EMBL/GenBank/DDBJ whole genome shotgun (WGS) entry which is preliminary data.</text>
</comment>
<gene>
    <name evidence="1" type="ORF">CVT26_007190</name>
</gene>
<protein>
    <recommendedName>
        <fullName evidence="3">F-box domain-containing protein</fullName>
    </recommendedName>
</protein>
<dbReference type="EMBL" id="NHYE01005481">
    <property type="protein sequence ID" value="PPQ71927.1"/>
    <property type="molecule type" value="Genomic_DNA"/>
</dbReference>
<evidence type="ECO:0008006" key="3">
    <source>
        <dbReference type="Google" id="ProtNLM"/>
    </source>
</evidence>
<evidence type="ECO:0000313" key="1">
    <source>
        <dbReference type="EMBL" id="PPQ71927.1"/>
    </source>
</evidence>
<name>A0A409W085_9AGAR</name>
<reference evidence="1 2" key="1">
    <citation type="journal article" date="2018" name="Evol. Lett.">
        <title>Horizontal gene cluster transfer increased hallucinogenic mushroom diversity.</title>
        <authorList>
            <person name="Reynolds H.T."/>
            <person name="Vijayakumar V."/>
            <person name="Gluck-Thaler E."/>
            <person name="Korotkin H.B."/>
            <person name="Matheny P.B."/>
            <person name="Slot J.C."/>
        </authorList>
    </citation>
    <scope>NUCLEOTIDE SEQUENCE [LARGE SCALE GENOMIC DNA]</scope>
    <source>
        <strain evidence="1 2">SRW20</strain>
    </source>
</reference>
<proteinExistence type="predicted"/>
<dbReference type="OrthoDB" id="2992500at2759"/>
<dbReference type="Proteomes" id="UP000284706">
    <property type="component" value="Unassembled WGS sequence"/>
</dbReference>